<evidence type="ECO:0000256" key="5">
    <source>
        <dbReference type="ARBA" id="ARBA00022692"/>
    </source>
</evidence>
<reference evidence="12" key="1">
    <citation type="submission" date="2016-04" db="EMBL/GenBank/DDBJ databases">
        <authorList>
            <person name="Strepis N."/>
        </authorList>
    </citation>
    <scope>NUCLEOTIDE SEQUENCE [LARGE SCALE GENOMIC DNA]</scope>
</reference>
<dbReference type="PANTHER" id="PTHR30433">
    <property type="entry name" value="CHEMOTAXIS PROTEIN MOTA"/>
    <property type="match status" value="1"/>
</dbReference>
<comment type="similarity">
    <text evidence="2">Belongs to the MotA family.</text>
</comment>
<dbReference type="PROSITE" id="PS01307">
    <property type="entry name" value="MOTA"/>
    <property type="match status" value="1"/>
</dbReference>
<keyword evidence="5 9" id="KW-0812">Transmembrane</keyword>
<evidence type="ECO:0000256" key="8">
    <source>
        <dbReference type="SAM" id="MobiDB-lite"/>
    </source>
</evidence>
<accession>A0A1W1IIU1</accession>
<feature type="compositionally biased region" description="Polar residues" evidence="8">
    <location>
        <begin position="261"/>
        <end position="272"/>
    </location>
</feature>
<feature type="transmembrane region" description="Helical" evidence="9">
    <location>
        <begin position="36"/>
        <end position="57"/>
    </location>
</feature>
<dbReference type="GO" id="GO:0071978">
    <property type="term" value="P:bacterial-type flagellum-dependent swarming motility"/>
    <property type="evidence" value="ECO:0007669"/>
    <property type="project" value="InterPro"/>
</dbReference>
<feature type="domain" description="MotA/TolQ/ExbB proton channel" evidence="10">
    <location>
        <begin position="105"/>
        <end position="220"/>
    </location>
</feature>
<gene>
    <name evidence="11" type="ORF">TPAS_2563</name>
</gene>
<evidence type="ECO:0000256" key="2">
    <source>
        <dbReference type="ARBA" id="ARBA00008038"/>
    </source>
</evidence>
<dbReference type="InterPro" id="IPR002898">
    <property type="entry name" value="MotA_ExbB_proton_chnl"/>
</dbReference>
<feature type="transmembrane region" description="Helical" evidence="9">
    <location>
        <begin position="181"/>
        <end position="203"/>
    </location>
</feature>
<evidence type="ECO:0000256" key="7">
    <source>
        <dbReference type="ARBA" id="ARBA00023136"/>
    </source>
</evidence>
<comment type="subcellular location">
    <subcellularLocation>
        <location evidence="1">Cell membrane</location>
        <topology evidence="1">Multi-pass membrane protein</topology>
    </subcellularLocation>
</comment>
<dbReference type="Pfam" id="PF01618">
    <property type="entry name" value="MotA_ExbB"/>
    <property type="match status" value="1"/>
</dbReference>
<name>A0A1W1IIU1_9LACT</name>
<proteinExistence type="inferred from homology"/>
<dbReference type="EMBL" id="FWEY01000009">
    <property type="protein sequence ID" value="SLM52855.1"/>
    <property type="molecule type" value="Genomic_DNA"/>
</dbReference>
<sequence>MKIKKNPIPLMALVIGVALIIWSINQGGSIGGFIDVPSLIITLVGSFCALLISFPFSDIKKIPIIFKKVISTSKEDKNDLIQKFTELSRLSRSNGILTLEQEISRIDNLILRDGLQMAVDGMDPIDIKSILEIKITNMESRHGVGQAIFLKWGELAPAFGMIGTLIGLINMLSQLSDPSTIGSGMAVALITTFYGSFFANLLFIPIATNLKMQTESELEVCDMIIEGVLSIQAGQNPRTIEQKLNGYLENKPAKNSKKNRNTNVPAVQSEVN</sequence>
<dbReference type="STRING" id="43064.SAMN04488086_11076"/>
<keyword evidence="7 9" id="KW-0472">Membrane</keyword>
<evidence type="ECO:0000256" key="3">
    <source>
        <dbReference type="ARBA" id="ARBA00022448"/>
    </source>
</evidence>
<dbReference type="PANTHER" id="PTHR30433:SF2">
    <property type="entry name" value="MOTILITY PROTEIN A"/>
    <property type="match status" value="1"/>
</dbReference>
<evidence type="ECO:0000256" key="9">
    <source>
        <dbReference type="SAM" id="Phobius"/>
    </source>
</evidence>
<dbReference type="InterPro" id="IPR000540">
    <property type="entry name" value="Flag_MotA_CS"/>
</dbReference>
<evidence type="ECO:0000256" key="6">
    <source>
        <dbReference type="ARBA" id="ARBA00022989"/>
    </source>
</evidence>
<dbReference type="InterPro" id="IPR047055">
    <property type="entry name" value="MotA-like"/>
</dbReference>
<evidence type="ECO:0000259" key="10">
    <source>
        <dbReference type="Pfam" id="PF01618"/>
    </source>
</evidence>
<evidence type="ECO:0000256" key="1">
    <source>
        <dbReference type="ARBA" id="ARBA00004651"/>
    </source>
</evidence>
<dbReference type="GO" id="GO:0005886">
    <property type="term" value="C:plasma membrane"/>
    <property type="evidence" value="ECO:0007669"/>
    <property type="project" value="UniProtKB-SubCell"/>
</dbReference>
<feature type="transmembrane region" description="Helical" evidence="9">
    <location>
        <begin position="7"/>
        <end position="24"/>
    </location>
</feature>
<evidence type="ECO:0000313" key="12">
    <source>
        <dbReference type="Proteomes" id="UP000195985"/>
    </source>
</evidence>
<keyword evidence="4" id="KW-1003">Cell membrane</keyword>
<keyword evidence="6 9" id="KW-1133">Transmembrane helix</keyword>
<protein>
    <submittedName>
        <fullName evidence="11">Mota/tolq/exbb proton channel</fullName>
    </submittedName>
</protein>
<keyword evidence="3" id="KW-0813">Transport</keyword>
<dbReference type="AlphaFoldDB" id="A0A1W1IIU1"/>
<keyword evidence="12" id="KW-1185">Reference proteome</keyword>
<dbReference type="RefSeq" id="WP_245830768.1">
    <property type="nucleotide sequence ID" value="NZ_FONM01000010.1"/>
</dbReference>
<dbReference type="GO" id="GO:0006935">
    <property type="term" value="P:chemotaxis"/>
    <property type="evidence" value="ECO:0007669"/>
    <property type="project" value="InterPro"/>
</dbReference>
<evidence type="ECO:0000256" key="4">
    <source>
        <dbReference type="ARBA" id="ARBA00022475"/>
    </source>
</evidence>
<dbReference type="Proteomes" id="UP000195985">
    <property type="component" value="Unassembled WGS sequence"/>
</dbReference>
<feature type="region of interest" description="Disordered" evidence="8">
    <location>
        <begin position="250"/>
        <end position="272"/>
    </location>
</feature>
<organism evidence="11 12">
    <name type="scientific">Trichococcus pasteurii</name>
    <dbReference type="NCBI Taxonomy" id="43064"/>
    <lineage>
        <taxon>Bacteria</taxon>
        <taxon>Bacillati</taxon>
        <taxon>Bacillota</taxon>
        <taxon>Bacilli</taxon>
        <taxon>Lactobacillales</taxon>
        <taxon>Carnobacteriaceae</taxon>
        <taxon>Trichococcus</taxon>
    </lineage>
</organism>
<evidence type="ECO:0000313" key="11">
    <source>
        <dbReference type="EMBL" id="SLM52855.1"/>
    </source>
</evidence>
<feature type="transmembrane region" description="Helical" evidence="9">
    <location>
        <begin position="148"/>
        <end position="169"/>
    </location>
</feature>